<name>A0ACB9M5N2_BAUVA</name>
<comment type="caution">
    <text evidence="1">The sequence shown here is derived from an EMBL/GenBank/DDBJ whole genome shotgun (WGS) entry which is preliminary data.</text>
</comment>
<organism evidence="1 2">
    <name type="scientific">Bauhinia variegata</name>
    <name type="common">Purple orchid tree</name>
    <name type="synonym">Phanera variegata</name>
    <dbReference type="NCBI Taxonomy" id="167791"/>
    <lineage>
        <taxon>Eukaryota</taxon>
        <taxon>Viridiplantae</taxon>
        <taxon>Streptophyta</taxon>
        <taxon>Embryophyta</taxon>
        <taxon>Tracheophyta</taxon>
        <taxon>Spermatophyta</taxon>
        <taxon>Magnoliopsida</taxon>
        <taxon>eudicotyledons</taxon>
        <taxon>Gunneridae</taxon>
        <taxon>Pentapetalae</taxon>
        <taxon>rosids</taxon>
        <taxon>fabids</taxon>
        <taxon>Fabales</taxon>
        <taxon>Fabaceae</taxon>
        <taxon>Cercidoideae</taxon>
        <taxon>Cercideae</taxon>
        <taxon>Bauhiniinae</taxon>
        <taxon>Bauhinia</taxon>
    </lineage>
</organism>
<keyword evidence="2" id="KW-1185">Reference proteome</keyword>
<reference evidence="1 2" key="1">
    <citation type="journal article" date="2022" name="DNA Res.">
        <title>Chromosomal-level genome assembly of the orchid tree Bauhinia variegata (Leguminosae; Cercidoideae) supports the allotetraploid origin hypothesis of Bauhinia.</title>
        <authorList>
            <person name="Zhong Y."/>
            <person name="Chen Y."/>
            <person name="Zheng D."/>
            <person name="Pang J."/>
            <person name="Liu Y."/>
            <person name="Luo S."/>
            <person name="Meng S."/>
            <person name="Qian L."/>
            <person name="Wei D."/>
            <person name="Dai S."/>
            <person name="Zhou R."/>
        </authorList>
    </citation>
    <scope>NUCLEOTIDE SEQUENCE [LARGE SCALE GENOMIC DNA]</scope>
    <source>
        <strain evidence="1">BV-YZ2020</strain>
    </source>
</reference>
<dbReference type="Proteomes" id="UP000828941">
    <property type="component" value="Chromosome 10"/>
</dbReference>
<gene>
    <name evidence="1" type="ORF">L6164_025903</name>
</gene>
<accession>A0ACB9M5N2</accession>
<sequence>MKYFLLSKFKLLSLFNLEGVPIKILPDSVGNLCLLHYLGLRRTKLIELPSFIGRPITLETLDIRDTSIRDLPQDLEQLNKLRHLLLASSFDHKVVNLPVDIASFKDLQTLAGVKLTKRIGENLKELQQLQKLSVGKVNSNLLNQLAISINRMESLRSLTIKCDLGEQILARSFTSLIEIQMLRIEGEVLDMLGWIKNLKSDTFRIEGLCS</sequence>
<evidence type="ECO:0000313" key="1">
    <source>
        <dbReference type="EMBL" id="KAI4318095.1"/>
    </source>
</evidence>
<evidence type="ECO:0000313" key="2">
    <source>
        <dbReference type="Proteomes" id="UP000828941"/>
    </source>
</evidence>
<dbReference type="EMBL" id="CM039435">
    <property type="protein sequence ID" value="KAI4318095.1"/>
    <property type="molecule type" value="Genomic_DNA"/>
</dbReference>
<proteinExistence type="predicted"/>
<protein>
    <submittedName>
        <fullName evidence="1">Uncharacterized protein</fullName>
    </submittedName>
</protein>